<dbReference type="AlphaFoldDB" id="A0A087A8V7"/>
<gene>
    <name evidence="1" type="ORF">BCAL_3002</name>
</gene>
<evidence type="ECO:0000313" key="2">
    <source>
        <dbReference type="Proteomes" id="UP000029072"/>
    </source>
</evidence>
<organism evidence="1 2">
    <name type="scientific">Bifidobacterium callitrichos DSM 23973</name>
    <dbReference type="NCBI Taxonomy" id="1437609"/>
    <lineage>
        <taxon>Bacteria</taxon>
        <taxon>Bacillati</taxon>
        <taxon>Actinomycetota</taxon>
        <taxon>Actinomycetes</taxon>
        <taxon>Bifidobacteriales</taxon>
        <taxon>Bifidobacteriaceae</taxon>
        <taxon>Bifidobacterium</taxon>
    </lineage>
</organism>
<sequence>MAVFQRFRNGRYRKDRPCRRCVCRSTRKTTEIALSGTVFCRSTNINRLTCTEWQPHRDSSRIHPRFTLIDVSAPTESNVVATSHHPLNAGSYRIGRSVCSIESGPYGRAERLRSRPEGAANSTTNFQRRILGRHRCWLTYRAYLL</sequence>
<protein>
    <submittedName>
        <fullName evidence="1">Uncharacterized protein</fullName>
    </submittedName>
</protein>
<dbReference type="Proteomes" id="UP000029072">
    <property type="component" value="Unassembled WGS sequence"/>
</dbReference>
<comment type="caution">
    <text evidence="1">The sequence shown here is derived from an EMBL/GenBank/DDBJ whole genome shotgun (WGS) entry which is preliminary data.</text>
</comment>
<proteinExistence type="predicted"/>
<accession>A0A087A8V7</accession>
<name>A0A087A8V7_9BIFI</name>
<dbReference type="EMBL" id="JGYS01000006">
    <property type="protein sequence ID" value="KFI55207.1"/>
    <property type="molecule type" value="Genomic_DNA"/>
</dbReference>
<evidence type="ECO:0000313" key="1">
    <source>
        <dbReference type="EMBL" id="KFI55207.1"/>
    </source>
</evidence>
<reference evidence="1 2" key="1">
    <citation type="submission" date="2014-03" db="EMBL/GenBank/DDBJ databases">
        <title>Genomics of Bifidobacteria.</title>
        <authorList>
            <person name="Ventura M."/>
            <person name="Milani C."/>
            <person name="Lugli G.A."/>
        </authorList>
    </citation>
    <scope>NUCLEOTIDE SEQUENCE [LARGE SCALE GENOMIC DNA]</scope>
    <source>
        <strain evidence="1 2">DSM 23973</strain>
    </source>
</reference>